<sequence length="104" mass="11210">MANKTLFCTIVLLLNLVPLLVLSADTFSRSEFPLPPDFVFGSGTFAYQHHSTVSGVWFMCGCSIKSHAGRCPTQGGNRLTDSPSPGQDLSDLSLMDEDLSTQLA</sequence>
<gene>
    <name evidence="3" type="ORF">RHGRI_035839</name>
</gene>
<feature type="compositionally biased region" description="Acidic residues" evidence="1">
    <location>
        <begin position="94"/>
        <end position="104"/>
    </location>
</feature>
<comment type="caution">
    <text evidence="3">The sequence shown here is derived from an EMBL/GenBank/DDBJ whole genome shotgun (WGS) entry which is preliminary data.</text>
</comment>
<reference evidence="3 4" key="1">
    <citation type="submission" date="2020-08" db="EMBL/GenBank/DDBJ databases">
        <title>Plant Genome Project.</title>
        <authorList>
            <person name="Zhang R.-G."/>
        </authorList>
    </citation>
    <scope>NUCLEOTIDE SEQUENCE [LARGE SCALE GENOMIC DNA]</scope>
    <source>
        <strain evidence="3">WSP0</strain>
        <tissue evidence="3">Leaf</tissue>
    </source>
</reference>
<evidence type="ECO:0000256" key="1">
    <source>
        <dbReference type="SAM" id="MobiDB-lite"/>
    </source>
</evidence>
<feature type="chain" id="PRO_5043989162" evidence="2">
    <location>
        <begin position="24"/>
        <end position="104"/>
    </location>
</feature>
<feature type="compositionally biased region" description="Polar residues" evidence="1">
    <location>
        <begin position="74"/>
        <end position="87"/>
    </location>
</feature>
<protein>
    <submittedName>
        <fullName evidence="3">Uncharacterized protein</fullName>
    </submittedName>
</protein>
<feature type="signal peptide" evidence="2">
    <location>
        <begin position="1"/>
        <end position="23"/>
    </location>
</feature>
<feature type="region of interest" description="Disordered" evidence="1">
    <location>
        <begin position="72"/>
        <end position="104"/>
    </location>
</feature>
<evidence type="ECO:0000313" key="3">
    <source>
        <dbReference type="EMBL" id="KAG5514567.1"/>
    </source>
</evidence>
<evidence type="ECO:0000256" key="2">
    <source>
        <dbReference type="SAM" id="SignalP"/>
    </source>
</evidence>
<dbReference type="AlphaFoldDB" id="A0AAV6HRD3"/>
<dbReference type="Proteomes" id="UP000823749">
    <property type="component" value="Chromosome 13"/>
</dbReference>
<organism evidence="3 4">
    <name type="scientific">Rhododendron griersonianum</name>
    <dbReference type="NCBI Taxonomy" id="479676"/>
    <lineage>
        <taxon>Eukaryota</taxon>
        <taxon>Viridiplantae</taxon>
        <taxon>Streptophyta</taxon>
        <taxon>Embryophyta</taxon>
        <taxon>Tracheophyta</taxon>
        <taxon>Spermatophyta</taxon>
        <taxon>Magnoliopsida</taxon>
        <taxon>eudicotyledons</taxon>
        <taxon>Gunneridae</taxon>
        <taxon>Pentapetalae</taxon>
        <taxon>asterids</taxon>
        <taxon>Ericales</taxon>
        <taxon>Ericaceae</taxon>
        <taxon>Ericoideae</taxon>
        <taxon>Rhodoreae</taxon>
        <taxon>Rhododendron</taxon>
    </lineage>
</organism>
<keyword evidence="4" id="KW-1185">Reference proteome</keyword>
<proteinExistence type="predicted"/>
<keyword evidence="2" id="KW-0732">Signal</keyword>
<dbReference type="EMBL" id="JACTNZ010000013">
    <property type="protein sequence ID" value="KAG5514567.1"/>
    <property type="molecule type" value="Genomic_DNA"/>
</dbReference>
<name>A0AAV6HRD3_9ERIC</name>
<accession>A0AAV6HRD3</accession>
<evidence type="ECO:0000313" key="4">
    <source>
        <dbReference type="Proteomes" id="UP000823749"/>
    </source>
</evidence>